<protein>
    <recommendedName>
        <fullName evidence="7">Cytochrome b5 heme-binding domain-containing protein</fullName>
    </recommendedName>
</protein>
<dbReference type="GO" id="GO:0005783">
    <property type="term" value="C:endoplasmic reticulum"/>
    <property type="evidence" value="ECO:0007669"/>
    <property type="project" value="UniProtKB-SubCell"/>
</dbReference>
<keyword evidence="5" id="KW-0408">Iron</keyword>
<comment type="similarity">
    <text evidence="6">Belongs to the cytochrome b5 family. MAPR subfamily.</text>
</comment>
<gene>
    <name evidence="8" type="ORF">BP6252_01069</name>
</gene>
<evidence type="ECO:0000313" key="8">
    <source>
        <dbReference type="EMBL" id="RDW89037.1"/>
    </source>
</evidence>
<dbReference type="Pfam" id="PF03061">
    <property type="entry name" value="4HBT"/>
    <property type="match status" value="1"/>
</dbReference>
<dbReference type="InterPro" id="IPR029069">
    <property type="entry name" value="HotDog_dom_sf"/>
</dbReference>
<evidence type="ECO:0000256" key="3">
    <source>
        <dbReference type="ARBA" id="ARBA00022723"/>
    </source>
</evidence>
<dbReference type="Gene3D" id="3.10.120.10">
    <property type="entry name" value="Cytochrome b5-like heme/steroid binding domain"/>
    <property type="match status" value="1"/>
</dbReference>
<dbReference type="GO" id="GO:0046872">
    <property type="term" value="F:metal ion binding"/>
    <property type="evidence" value="ECO:0007669"/>
    <property type="project" value="UniProtKB-KW"/>
</dbReference>
<evidence type="ECO:0000256" key="2">
    <source>
        <dbReference type="ARBA" id="ARBA00022617"/>
    </source>
</evidence>
<sequence length="444" mass="49001">MDLAPPTFFTYETPSAEIRTHFSTQPWALALFDDPTLRAFKTVSRLSPGSTFIGETLSTPETIRAWQSFYRMPTAPPPDPNTPRTQKPNTGELFYLLSLGEGVNGHNNTAHGGFVAVLLDEVIGGGCTHHCPRGMTTMTAYMKVDYRKPMMTPTLVLARAWIEDKSAGRKIFGRGVIEDGQGNILAEGEALFLMIDKTKFGQRHNHHTPLYRISKVTASSRTSSAETPGAALLGYQTHLKPKPPKTSCEGILQNGLYRAKNGPRCVVRCSRSLAPIVNLTNFTEAAKPTPEVQTIATPINFILLSLFVFTLYYQLRPKKVAALPPAPPPTVFQTFTPPTLQPFNGTNGKPIYFAVRGRVFDVSTGRNFYGPGGPYENFAGRDASRGLAHGSFDEDMLTKDLEGPLDELKDLDADQWESLRGWEERFEEKYLVVGKLVAVGDKEA</sequence>
<dbReference type="PANTHER" id="PTHR10281">
    <property type="entry name" value="MEMBRANE-ASSOCIATED PROGESTERONE RECEPTOR COMPONENT-RELATED"/>
    <property type="match status" value="1"/>
</dbReference>
<dbReference type="InterPro" id="IPR001199">
    <property type="entry name" value="Cyt_B5-like_heme/steroid-bd"/>
</dbReference>
<dbReference type="SMART" id="SM01117">
    <property type="entry name" value="Cyt-b5"/>
    <property type="match status" value="1"/>
</dbReference>
<feature type="domain" description="Cytochrome b5 heme-binding" evidence="7">
    <location>
        <begin position="335"/>
        <end position="437"/>
    </location>
</feature>
<dbReference type="AlphaFoldDB" id="A0A3D8SRV7"/>
<accession>A0A3D8SRV7</accession>
<dbReference type="OrthoDB" id="506431at2759"/>
<dbReference type="Gene3D" id="3.10.129.10">
    <property type="entry name" value="Hotdog Thioesterase"/>
    <property type="match status" value="1"/>
</dbReference>
<dbReference type="InterPro" id="IPR036400">
    <property type="entry name" value="Cyt_B5-like_heme/steroid_sf"/>
</dbReference>
<dbReference type="GO" id="GO:0016020">
    <property type="term" value="C:membrane"/>
    <property type="evidence" value="ECO:0007669"/>
    <property type="project" value="TreeGrafter"/>
</dbReference>
<dbReference type="Pfam" id="PF00173">
    <property type="entry name" value="Cyt-b5"/>
    <property type="match status" value="1"/>
</dbReference>
<keyword evidence="3" id="KW-0479">Metal-binding</keyword>
<dbReference type="STRING" id="1849047.A0A3D8SRV7"/>
<dbReference type="InterPro" id="IPR050577">
    <property type="entry name" value="MAPR/NEUFC/NENF-like"/>
</dbReference>
<dbReference type="Proteomes" id="UP000256645">
    <property type="component" value="Unassembled WGS sequence"/>
</dbReference>
<evidence type="ECO:0000256" key="6">
    <source>
        <dbReference type="ARBA" id="ARBA00038357"/>
    </source>
</evidence>
<evidence type="ECO:0000313" key="9">
    <source>
        <dbReference type="Proteomes" id="UP000256645"/>
    </source>
</evidence>
<dbReference type="PANTHER" id="PTHR10281:SF72">
    <property type="entry name" value="NEUDESIN"/>
    <property type="match status" value="1"/>
</dbReference>
<dbReference type="FunFam" id="3.10.120.10:FF:000003">
    <property type="entry name" value="membrane-associated progesterone receptor component 1"/>
    <property type="match status" value="1"/>
</dbReference>
<dbReference type="SUPFAM" id="SSF55856">
    <property type="entry name" value="Cytochrome b5-like heme/steroid binding domain"/>
    <property type="match status" value="1"/>
</dbReference>
<keyword evidence="2" id="KW-0349">Heme</keyword>
<organism evidence="8 9">
    <name type="scientific">Coleophoma cylindrospora</name>
    <dbReference type="NCBI Taxonomy" id="1849047"/>
    <lineage>
        <taxon>Eukaryota</taxon>
        <taxon>Fungi</taxon>
        <taxon>Dikarya</taxon>
        <taxon>Ascomycota</taxon>
        <taxon>Pezizomycotina</taxon>
        <taxon>Leotiomycetes</taxon>
        <taxon>Helotiales</taxon>
        <taxon>Dermateaceae</taxon>
        <taxon>Coleophoma</taxon>
    </lineage>
</organism>
<reference evidence="8 9" key="1">
    <citation type="journal article" date="2018" name="IMA Fungus">
        <title>IMA Genome-F 9: Draft genome sequence of Annulohypoxylon stygium, Aspergillus mulundensis, Berkeleyomyces basicola (syn. Thielaviopsis basicola), Ceratocystis smalleyi, two Cercospora beticola strains, Coleophoma cylindrospora, Fusarium fracticaudum, Phialophora cf. hyalina, and Morchella septimelata.</title>
        <authorList>
            <person name="Wingfield B.D."/>
            <person name="Bills G.F."/>
            <person name="Dong Y."/>
            <person name="Huang W."/>
            <person name="Nel W.J."/>
            <person name="Swalarsk-Parry B.S."/>
            <person name="Vaghefi N."/>
            <person name="Wilken P.M."/>
            <person name="An Z."/>
            <person name="de Beer Z.W."/>
            <person name="De Vos L."/>
            <person name="Chen L."/>
            <person name="Duong T.A."/>
            <person name="Gao Y."/>
            <person name="Hammerbacher A."/>
            <person name="Kikkert J.R."/>
            <person name="Li Y."/>
            <person name="Li H."/>
            <person name="Li K."/>
            <person name="Li Q."/>
            <person name="Liu X."/>
            <person name="Ma X."/>
            <person name="Naidoo K."/>
            <person name="Pethybridge S.J."/>
            <person name="Sun J."/>
            <person name="Steenkamp E.T."/>
            <person name="van der Nest M.A."/>
            <person name="van Wyk S."/>
            <person name="Wingfield M.J."/>
            <person name="Xiong C."/>
            <person name="Yue Q."/>
            <person name="Zhang X."/>
        </authorList>
    </citation>
    <scope>NUCLEOTIDE SEQUENCE [LARGE SCALE GENOMIC DNA]</scope>
    <source>
        <strain evidence="8 9">BP6252</strain>
    </source>
</reference>
<dbReference type="EMBL" id="PDLM01000001">
    <property type="protein sequence ID" value="RDW89037.1"/>
    <property type="molecule type" value="Genomic_DNA"/>
</dbReference>
<comment type="subcellular location">
    <subcellularLocation>
        <location evidence="1">Endoplasmic reticulum</location>
    </subcellularLocation>
</comment>
<evidence type="ECO:0000259" key="7">
    <source>
        <dbReference type="SMART" id="SM01117"/>
    </source>
</evidence>
<comment type="caution">
    <text evidence="8">The sequence shown here is derived from an EMBL/GenBank/DDBJ whole genome shotgun (WGS) entry which is preliminary data.</text>
</comment>
<dbReference type="GO" id="GO:0020037">
    <property type="term" value="F:heme binding"/>
    <property type="evidence" value="ECO:0007669"/>
    <property type="project" value="UniProtKB-ARBA"/>
</dbReference>
<dbReference type="SUPFAM" id="SSF54637">
    <property type="entry name" value="Thioesterase/thiol ester dehydrase-isomerase"/>
    <property type="match status" value="1"/>
</dbReference>
<name>A0A3D8SRV7_9HELO</name>
<dbReference type="InterPro" id="IPR006683">
    <property type="entry name" value="Thioestr_dom"/>
</dbReference>
<keyword evidence="4" id="KW-0256">Endoplasmic reticulum</keyword>
<evidence type="ECO:0000256" key="4">
    <source>
        <dbReference type="ARBA" id="ARBA00022824"/>
    </source>
</evidence>
<evidence type="ECO:0000256" key="1">
    <source>
        <dbReference type="ARBA" id="ARBA00004240"/>
    </source>
</evidence>
<evidence type="ECO:0000256" key="5">
    <source>
        <dbReference type="ARBA" id="ARBA00023004"/>
    </source>
</evidence>
<proteinExistence type="inferred from homology"/>
<keyword evidence="9" id="KW-1185">Reference proteome</keyword>
<dbReference type="CDD" id="cd03443">
    <property type="entry name" value="PaaI_thioesterase"/>
    <property type="match status" value="1"/>
</dbReference>